<name>A0ACC2RTS7_9FUNG</name>
<comment type="caution">
    <text evidence="1">The sequence shown here is derived from an EMBL/GenBank/DDBJ whole genome shotgun (WGS) entry which is preliminary data.</text>
</comment>
<organism evidence="1 2">
    <name type="scientific">Entomophthora muscae</name>
    <dbReference type="NCBI Taxonomy" id="34485"/>
    <lineage>
        <taxon>Eukaryota</taxon>
        <taxon>Fungi</taxon>
        <taxon>Fungi incertae sedis</taxon>
        <taxon>Zoopagomycota</taxon>
        <taxon>Entomophthoromycotina</taxon>
        <taxon>Entomophthoromycetes</taxon>
        <taxon>Entomophthorales</taxon>
        <taxon>Entomophthoraceae</taxon>
        <taxon>Entomophthora</taxon>
    </lineage>
</organism>
<dbReference type="EMBL" id="QTSX02006518">
    <property type="protein sequence ID" value="KAJ9053443.1"/>
    <property type="molecule type" value="Genomic_DNA"/>
</dbReference>
<proteinExistence type="predicted"/>
<gene>
    <name evidence="1" type="ORF">DSO57_1024061</name>
</gene>
<evidence type="ECO:0000313" key="1">
    <source>
        <dbReference type="EMBL" id="KAJ9053443.1"/>
    </source>
</evidence>
<dbReference type="Proteomes" id="UP001165960">
    <property type="component" value="Unassembled WGS sequence"/>
</dbReference>
<protein>
    <submittedName>
        <fullName evidence="1">Uncharacterized protein</fullName>
    </submittedName>
</protein>
<keyword evidence="2" id="KW-1185">Reference proteome</keyword>
<evidence type="ECO:0000313" key="2">
    <source>
        <dbReference type="Proteomes" id="UP001165960"/>
    </source>
</evidence>
<reference evidence="1" key="1">
    <citation type="submission" date="2022-04" db="EMBL/GenBank/DDBJ databases">
        <title>Genome of the entomopathogenic fungus Entomophthora muscae.</title>
        <authorList>
            <person name="Elya C."/>
            <person name="Lovett B.R."/>
            <person name="Lee E."/>
            <person name="Macias A.M."/>
            <person name="Hajek A.E."/>
            <person name="De Bivort B.L."/>
            <person name="Kasson M.T."/>
            <person name="De Fine Licht H.H."/>
            <person name="Stajich J.E."/>
        </authorList>
    </citation>
    <scope>NUCLEOTIDE SEQUENCE</scope>
    <source>
        <strain evidence="1">Berkeley</strain>
    </source>
</reference>
<sequence>MTPPLTLQLNRLQESITANESTSAQIFGVIYITLTSLIDSMVPASGPRALLGKFLSYIVKTCGPSYCEFPRPPLQAGSLTHVDSSDRLDSFQVL</sequence>
<accession>A0ACC2RTS7</accession>